<dbReference type="InterPro" id="IPR025714">
    <property type="entry name" value="Methyltranfer_dom"/>
</dbReference>
<dbReference type="AlphaFoldDB" id="A0A0H5DRM7"/>
<feature type="domain" description="Methyltransferase" evidence="1">
    <location>
        <begin position="42"/>
        <end position="168"/>
    </location>
</feature>
<dbReference type="GO" id="GO:0032259">
    <property type="term" value="P:methylation"/>
    <property type="evidence" value="ECO:0007669"/>
    <property type="project" value="UniProtKB-KW"/>
</dbReference>
<accession>A0A0H5DRM7</accession>
<evidence type="ECO:0000259" key="1">
    <source>
        <dbReference type="Pfam" id="PF13847"/>
    </source>
</evidence>
<proteinExistence type="predicted"/>
<dbReference type="InterPro" id="IPR029063">
    <property type="entry name" value="SAM-dependent_MTases_sf"/>
</dbReference>
<keyword evidence="2" id="KW-0489">Methyltransferase</keyword>
<dbReference type="Proteomes" id="UP000220251">
    <property type="component" value="Unassembled WGS sequence"/>
</dbReference>
<reference evidence="3" key="1">
    <citation type="submission" date="2015-06" db="EMBL/GenBank/DDBJ databases">
        <authorList>
            <person name="Bertelli C."/>
        </authorList>
    </citation>
    <scope>NUCLEOTIDE SEQUENCE [LARGE SCALE GENOMIC DNA]</scope>
    <source>
        <strain evidence="3">CRIB-30</strain>
    </source>
</reference>
<dbReference type="CDD" id="cd02440">
    <property type="entry name" value="AdoMet_MTases"/>
    <property type="match status" value="1"/>
</dbReference>
<dbReference type="EC" id="2.1.1.-" evidence="2"/>
<sequence>MQKDSWTQEWFNEDYLRLYAARGGEEAAKNARFIIKALRLSGNERVLDVGCGSGRYVFVFRELGFAIEGIDFSPFLIEIAKKEAKKQSLSPTLFHLGDIRTSALSPQYDTLLSLFTSFGYFSDAENLNVLKAMRGKVRSKGKLFLDYLNPNYVIEHLLPKEELILNGEKIVIERQVTEGCVEKKIAFPTKEYFERVKLYSLEELTELLHQAGFERTNAYGSFEGEAYNLFSPRLILTAEAK</sequence>
<dbReference type="Gene3D" id="2.20.25.110">
    <property type="entry name" value="S-adenosyl-L-methionine-dependent methyltransferases"/>
    <property type="match status" value="1"/>
</dbReference>
<dbReference type="Gene3D" id="3.40.50.150">
    <property type="entry name" value="Vaccinia Virus protein VP39"/>
    <property type="match status" value="1"/>
</dbReference>
<organism evidence="2 3">
    <name type="scientific">Estrella lausannensis</name>
    <dbReference type="NCBI Taxonomy" id="483423"/>
    <lineage>
        <taxon>Bacteria</taxon>
        <taxon>Pseudomonadati</taxon>
        <taxon>Chlamydiota</taxon>
        <taxon>Chlamydiia</taxon>
        <taxon>Parachlamydiales</taxon>
        <taxon>Candidatus Criblamydiaceae</taxon>
        <taxon>Estrella</taxon>
    </lineage>
</organism>
<protein>
    <submittedName>
        <fullName evidence="2">Methyltransferase</fullName>
        <ecNumber evidence="2">2.1.1.-</ecNumber>
    </submittedName>
</protein>
<keyword evidence="2" id="KW-0808">Transferase</keyword>
<keyword evidence="3" id="KW-1185">Reference proteome</keyword>
<dbReference type="RefSeq" id="WP_098038228.1">
    <property type="nucleotide sequence ID" value="NZ_CWGJ01000012.1"/>
</dbReference>
<dbReference type="GO" id="GO:0008168">
    <property type="term" value="F:methyltransferase activity"/>
    <property type="evidence" value="ECO:0007669"/>
    <property type="project" value="UniProtKB-KW"/>
</dbReference>
<dbReference type="Pfam" id="PF13847">
    <property type="entry name" value="Methyltransf_31"/>
    <property type="match status" value="1"/>
</dbReference>
<name>A0A0H5DRM7_9BACT</name>
<dbReference type="SUPFAM" id="SSF53335">
    <property type="entry name" value="S-adenosyl-L-methionine-dependent methyltransferases"/>
    <property type="match status" value="1"/>
</dbReference>
<evidence type="ECO:0000313" key="3">
    <source>
        <dbReference type="Proteomes" id="UP000220251"/>
    </source>
</evidence>
<dbReference type="EMBL" id="CWGJ01000012">
    <property type="protein sequence ID" value="CRX38364.1"/>
    <property type="molecule type" value="Genomic_DNA"/>
</dbReference>
<dbReference type="PANTHER" id="PTHR43861">
    <property type="entry name" value="TRANS-ACONITATE 2-METHYLTRANSFERASE-RELATED"/>
    <property type="match status" value="1"/>
</dbReference>
<dbReference type="OrthoDB" id="9811589at2"/>
<gene>
    <name evidence="2" type="ORF">ELAC_1019</name>
</gene>
<evidence type="ECO:0000313" key="2">
    <source>
        <dbReference type="EMBL" id="CRX38364.1"/>
    </source>
</evidence>